<evidence type="ECO:0000256" key="1">
    <source>
        <dbReference type="SAM" id="MobiDB-lite"/>
    </source>
</evidence>
<feature type="compositionally biased region" description="Low complexity" evidence="1">
    <location>
        <begin position="35"/>
        <end position="47"/>
    </location>
</feature>
<dbReference type="Proteomes" id="UP001189429">
    <property type="component" value="Unassembled WGS sequence"/>
</dbReference>
<feature type="compositionally biased region" description="Polar residues" evidence="1">
    <location>
        <begin position="314"/>
        <end position="323"/>
    </location>
</feature>
<sequence>MGRSRRGARGRCGRRSLDWPPSDLLRGQRLGQDVLAAGPPAGALPRRAAARGHGHGAGAADPGPGPRRGCLPRLRADRGRLGRGENHGGGPGRVFSVRLEAAPETVLGGLSEGQVELAVLPEFGAATWGKFRPLLSAFQTAAEGMDCLGAAGLSSVPAWLGPHEVLSQGQRYRANLAMLLARRRRAEQRGETIPVGLDEFTSELDRPVAQAVALALRKRIAREGSRGWMLATCNADIIPCLQPEYLVVCRAGQRPLLVRGGASIIGPFLPAWSPSSPRPQRPRTASWASGRQGRTRGLCASASRTHPRTLERMSATTLDGSSS</sequence>
<accession>A0ABN9SHB4</accession>
<gene>
    <name evidence="2" type="ORF">PCOR1329_LOCUS29505</name>
</gene>
<feature type="region of interest" description="Disordered" evidence="1">
    <location>
        <begin position="273"/>
        <end position="323"/>
    </location>
</feature>
<feature type="region of interest" description="Disordered" evidence="1">
    <location>
        <begin position="1"/>
        <end position="73"/>
    </location>
</feature>
<comment type="caution">
    <text evidence="2">The sequence shown here is derived from an EMBL/GenBank/DDBJ whole genome shotgun (WGS) entry which is preliminary data.</text>
</comment>
<organism evidence="2 3">
    <name type="scientific">Prorocentrum cordatum</name>
    <dbReference type="NCBI Taxonomy" id="2364126"/>
    <lineage>
        <taxon>Eukaryota</taxon>
        <taxon>Sar</taxon>
        <taxon>Alveolata</taxon>
        <taxon>Dinophyceae</taxon>
        <taxon>Prorocentrales</taxon>
        <taxon>Prorocentraceae</taxon>
        <taxon>Prorocentrum</taxon>
    </lineage>
</organism>
<feature type="compositionally biased region" description="Basic residues" evidence="1">
    <location>
        <begin position="1"/>
        <end position="14"/>
    </location>
</feature>
<dbReference type="SUPFAM" id="SSF52540">
    <property type="entry name" value="P-loop containing nucleoside triphosphate hydrolases"/>
    <property type="match status" value="1"/>
</dbReference>
<keyword evidence="3" id="KW-1185">Reference proteome</keyword>
<dbReference type="Gene3D" id="3.40.50.300">
    <property type="entry name" value="P-loop containing nucleotide triphosphate hydrolases"/>
    <property type="match status" value="1"/>
</dbReference>
<dbReference type="InterPro" id="IPR027417">
    <property type="entry name" value="P-loop_NTPase"/>
</dbReference>
<evidence type="ECO:0000313" key="2">
    <source>
        <dbReference type="EMBL" id="CAK0831064.1"/>
    </source>
</evidence>
<reference evidence="2" key="1">
    <citation type="submission" date="2023-10" db="EMBL/GenBank/DDBJ databases">
        <authorList>
            <person name="Chen Y."/>
            <person name="Shah S."/>
            <person name="Dougan E. K."/>
            <person name="Thang M."/>
            <person name="Chan C."/>
        </authorList>
    </citation>
    <scope>NUCLEOTIDE SEQUENCE [LARGE SCALE GENOMIC DNA]</scope>
</reference>
<feature type="compositionally biased region" description="Low complexity" evidence="1">
    <location>
        <begin position="58"/>
        <end position="73"/>
    </location>
</feature>
<evidence type="ECO:0000313" key="3">
    <source>
        <dbReference type="Proteomes" id="UP001189429"/>
    </source>
</evidence>
<proteinExistence type="predicted"/>
<dbReference type="EMBL" id="CAUYUJ010011113">
    <property type="protein sequence ID" value="CAK0831064.1"/>
    <property type="molecule type" value="Genomic_DNA"/>
</dbReference>
<protein>
    <submittedName>
        <fullName evidence="2">Uncharacterized protein</fullName>
    </submittedName>
</protein>
<name>A0ABN9SHB4_9DINO</name>